<sequence>MRRPTFTSIKSMSHLYPGGEVSSGKSGTCFHPSNIRFITSLQPRKNHPSHQWPPGNTTQLWSHINLMFWKKRVRERLHE</sequence>
<name>A0A8X7V292_BRACI</name>
<keyword evidence="2" id="KW-1185">Reference proteome</keyword>
<accession>A0A8X7V292</accession>
<dbReference type="AlphaFoldDB" id="A0A8X7V292"/>
<evidence type="ECO:0000313" key="1">
    <source>
        <dbReference type="EMBL" id="KAG2299534.1"/>
    </source>
</evidence>
<comment type="caution">
    <text evidence="1">The sequence shown here is derived from an EMBL/GenBank/DDBJ whole genome shotgun (WGS) entry which is preliminary data.</text>
</comment>
<gene>
    <name evidence="1" type="ORF">Bca52824_036006</name>
</gene>
<protein>
    <submittedName>
        <fullName evidence="1">Uncharacterized protein</fullName>
    </submittedName>
</protein>
<proteinExistence type="predicted"/>
<dbReference type="EMBL" id="JAAMPC010000008">
    <property type="protein sequence ID" value="KAG2299534.1"/>
    <property type="molecule type" value="Genomic_DNA"/>
</dbReference>
<organism evidence="1 2">
    <name type="scientific">Brassica carinata</name>
    <name type="common">Ethiopian mustard</name>
    <name type="synonym">Abyssinian cabbage</name>
    <dbReference type="NCBI Taxonomy" id="52824"/>
    <lineage>
        <taxon>Eukaryota</taxon>
        <taxon>Viridiplantae</taxon>
        <taxon>Streptophyta</taxon>
        <taxon>Embryophyta</taxon>
        <taxon>Tracheophyta</taxon>
        <taxon>Spermatophyta</taxon>
        <taxon>Magnoliopsida</taxon>
        <taxon>eudicotyledons</taxon>
        <taxon>Gunneridae</taxon>
        <taxon>Pentapetalae</taxon>
        <taxon>rosids</taxon>
        <taxon>malvids</taxon>
        <taxon>Brassicales</taxon>
        <taxon>Brassicaceae</taxon>
        <taxon>Brassiceae</taxon>
        <taxon>Brassica</taxon>
    </lineage>
</organism>
<dbReference type="Proteomes" id="UP000886595">
    <property type="component" value="Unassembled WGS sequence"/>
</dbReference>
<evidence type="ECO:0000313" key="2">
    <source>
        <dbReference type="Proteomes" id="UP000886595"/>
    </source>
</evidence>
<reference evidence="1 2" key="1">
    <citation type="submission" date="2020-02" db="EMBL/GenBank/DDBJ databases">
        <authorList>
            <person name="Ma Q."/>
            <person name="Huang Y."/>
            <person name="Song X."/>
            <person name="Pei D."/>
        </authorList>
    </citation>
    <scope>NUCLEOTIDE SEQUENCE [LARGE SCALE GENOMIC DNA]</scope>
    <source>
        <strain evidence="1">Sxm20200214</strain>
        <tissue evidence="1">Leaf</tissue>
    </source>
</reference>